<dbReference type="EMBL" id="JAAIKZ010000002">
    <property type="protein sequence ID" value="NEX73474.1"/>
    <property type="molecule type" value="Genomic_DNA"/>
</dbReference>
<organism evidence="1 2">
    <name type="scientific">Aeromonas rivipollensis</name>
    <dbReference type="NCBI Taxonomy" id="948519"/>
    <lineage>
        <taxon>Bacteria</taxon>
        <taxon>Pseudomonadati</taxon>
        <taxon>Pseudomonadota</taxon>
        <taxon>Gammaproteobacteria</taxon>
        <taxon>Aeromonadales</taxon>
        <taxon>Aeromonadaceae</taxon>
        <taxon>Aeromonas</taxon>
    </lineage>
</organism>
<reference evidence="1 2" key="1">
    <citation type="submission" date="2020-02" db="EMBL/GenBank/DDBJ databases">
        <title>Genome sequencing of Aeromonas rivipollensis.</title>
        <authorList>
            <person name="Fono-Tamo Ubani E.K."/>
            <person name="Lekota K.E."/>
        </authorList>
    </citation>
    <scope>NUCLEOTIDE SEQUENCE [LARGE SCALE GENOMIC DNA]</scope>
    <source>
        <strain evidence="1 2">G87</strain>
    </source>
</reference>
<evidence type="ECO:0000313" key="2">
    <source>
        <dbReference type="Proteomes" id="UP000480681"/>
    </source>
</evidence>
<gene>
    <name evidence="1" type="ORF">G4911_01610</name>
</gene>
<protein>
    <recommendedName>
        <fullName evidence="3">Toxin CptA</fullName>
    </recommendedName>
</protein>
<sequence length="136" mass="16048">MRVLMPVIPSRRQRLLLLVLFLLLLWPVAALIHGWQWGLFLPCWLLGLWLAWRPVTQGRQALLWDGEWLEWQGRRHRLDDRSRILPGVLWLRLQTEEGAERHLWIFSDALAPEHYRALARAIHLAPSNPPASPHNR</sequence>
<evidence type="ECO:0000313" key="1">
    <source>
        <dbReference type="EMBL" id="NEX73474.1"/>
    </source>
</evidence>
<dbReference type="Pfam" id="PF07254">
    <property type="entry name" value="Cpta_toxin"/>
    <property type="match status" value="1"/>
</dbReference>
<dbReference type="InterPro" id="IPR009883">
    <property type="entry name" value="YgfX"/>
</dbReference>
<dbReference type="Proteomes" id="UP000480681">
    <property type="component" value="Unassembled WGS sequence"/>
</dbReference>
<dbReference type="AlphaFoldDB" id="A0AAW9Y6S9"/>
<accession>A0AAW9Y6S9</accession>
<comment type="caution">
    <text evidence="1">The sequence shown here is derived from an EMBL/GenBank/DDBJ whole genome shotgun (WGS) entry which is preliminary data.</text>
</comment>
<proteinExistence type="predicted"/>
<evidence type="ECO:0008006" key="3">
    <source>
        <dbReference type="Google" id="ProtNLM"/>
    </source>
</evidence>
<name>A0AAW9Y6S9_9GAMM</name>